<dbReference type="GO" id="GO:0004523">
    <property type="term" value="F:RNA-DNA hybrid ribonuclease activity"/>
    <property type="evidence" value="ECO:0007669"/>
    <property type="project" value="InterPro"/>
</dbReference>
<dbReference type="PROSITE" id="PS50879">
    <property type="entry name" value="RNASE_H_1"/>
    <property type="match status" value="1"/>
</dbReference>
<keyword evidence="9" id="KW-1185">Reference proteome</keyword>
<dbReference type="GO" id="GO:0035613">
    <property type="term" value="F:RNA stem-loop binding"/>
    <property type="evidence" value="ECO:0007669"/>
    <property type="project" value="TreeGrafter"/>
</dbReference>
<dbReference type="InterPro" id="IPR002156">
    <property type="entry name" value="RNaseH_domain"/>
</dbReference>
<keyword evidence="2" id="KW-0548">Nucleotidyltransferase</keyword>
<dbReference type="AlphaFoldDB" id="H3DMD6"/>
<evidence type="ECO:0000256" key="3">
    <source>
        <dbReference type="ARBA" id="ARBA00022722"/>
    </source>
</evidence>
<dbReference type="InParanoid" id="H3DMD6"/>
<dbReference type="PANTHER" id="PTHR41694:SF3">
    <property type="entry name" value="RNA-DIRECTED DNA POLYMERASE-RELATED"/>
    <property type="match status" value="1"/>
</dbReference>
<dbReference type="SUPFAM" id="SSF53098">
    <property type="entry name" value="Ribonuclease H-like"/>
    <property type="match status" value="1"/>
</dbReference>
<protein>
    <recommendedName>
        <fullName evidence="7">RNase H type-1 domain-containing protein</fullName>
    </recommendedName>
</protein>
<sequence length="215" mass="24537">MRTQIPILTWVMSNPTTHRIGTAQDASEKGVSILHEQVADVPEERERLFEVQPLQESPVKAGVHWDELTPEKQEVAWFTDGSCRYHAGKRCWKAGAFNPRRAQTLEEMGEGKSSQWAELKAVHMVIMQAGPRAGPRGVHVYTDSWSVAQGLLTWMPTWHATDWKIQSKAVWGRELWKEIWEKAEEIPITVTHVDAHTTRNDSEALYNCTVDQIVK</sequence>
<evidence type="ECO:0000313" key="8">
    <source>
        <dbReference type="Ensembl" id="ENSTNIP00000021684.1"/>
    </source>
</evidence>
<evidence type="ECO:0000256" key="2">
    <source>
        <dbReference type="ARBA" id="ARBA00022695"/>
    </source>
</evidence>
<dbReference type="GeneTree" id="ENSGT00990000205087"/>
<dbReference type="STRING" id="99883.ENSTNIP00000021684"/>
<keyword evidence="5" id="KW-0378">Hydrolase</keyword>
<dbReference type="Gene3D" id="3.30.420.10">
    <property type="entry name" value="Ribonuclease H-like superfamily/Ribonuclease H"/>
    <property type="match status" value="1"/>
</dbReference>
<feature type="domain" description="RNase H type-1" evidence="7">
    <location>
        <begin position="71"/>
        <end position="215"/>
    </location>
</feature>
<evidence type="ECO:0000256" key="1">
    <source>
        <dbReference type="ARBA" id="ARBA00022679"/>
    </source>
</evidence>
<dbReference type="InterPro" id="IPR012337">
    <property type="entry name" value="RNaseH-like_sf"/>
</dbReference>
<reference evidence="8" key="3">
    <citation type="submission" date="2025-09" db="UniProtKB">
        <authorList>
            <consortium name="Ensembl"/>
        </authorList>
    </citation>
    <scope>IDENTIFICATION</scope>
</reference>
<keyword evidence="4" id="KW-0255">Endonuclease</keyword>
<evidence type="ECO:0000256" key="4">
    <source>
        <dbReference type="ARBA" id="ARBA00022759"/>
    </source>
</evidence>
<dbReference type="Proteomes" id="UP000007303">
    <property type="component" value="Unassembled WGS sequence"/>
</dbReference>
<dbReference type="InterPro" id="IPR036397">
    <property type="entry name" value="RNaseH_sf"/>
</dbReference>
<dbReference type="Pfam" id="PF00075">
    <property type="entry name" value="RNase_H"/>
    <property type="match status" value="1"/>
</dbReference>
<organism evidence="8 9">
    <name type="scientific">Tetraodon nigroviridis</name>
    <name type="common">Spotted green pufferfish</name>
    <name type="synonym">Chelonodon nigroviridis</name>
    <dbReference type="NCBI Taxonomy" id="99883"/>
    <lineage>
        <taxon>Eukaryota</taxon>
        <taxon>Metazoa</taxon>
        <taxon>Chordata</taxon>
        <taxon>Craniata</taxon>
        <taxon>Vertebrata</taxon>
        <taxon>Euteleostomi</taxon>
        <taxon>Actinopterygii</taxon>
        <taxon>Neopterygii</taxon>
        <taxon>Teleostei</taxon>
        <taxon>Neoteleostei</taxon>
        <taxon>Acanthomorphata</taxon>
        <taxon>Eupercaria</taxon>
        <taxon>Tetraodontiformes</taxon>
        <taxon>Tetradontoidea</taxon>
        <taxon>Tetraodontidae</taxon>
        <taxon>Tetraodon</taxon>
    </lineage>
</organism>
<dbReference type="PANTHER" id="PTHR41694">
    <property type="entry name" value="ENDOGENOUS RETROVIRUS GROUP K MEMBER POL PROTEIN"/>
    <property type="match status" value="1"/>
</dbReference>
<evidence type="ECO:0000259" key="7">
    <source>
        <dbReference type="PROSITE" id="PS50879"/>
    </source>
</evidence>
<dbReference type="OMA" id="TETIWFD"/>
<keyword evidence="3" id="KW-0540">Nuclease</keyword>
<dbReference type="Ensembl" id="ENSTNIT00000021919.1">
    <property type="protein sequence ID" value="ENSTNIP00000021684.1"/>
    <property type="gene ID" value="ENSTNIG00000018510.1"/>
</dbReference>
<keyword evidence="1" id="KW-0808">Transferase</keyword>
<evidence type="ECO:0000313" key="9">
    <source>
        <dbReference type="Proteomes" id="UP000007303"/>
    </source>
</evidence>
<reference evidence="9" key="1">
    <citation type="journal article" date="2004" name="Nature">
        <title>Genome duplication in the teleost fish Tetraodon nigroviridis reveals the early vertebrate proto-karyotype.</title>
        <authorList>
            <person name="Jaillon O."/>
            <person name="Aury J.-M."/>
            <person name="Brunet F."/>
            <person name="Petit J.-L."/>
            <person name="Stange-Thomann N."/>
            <person name="Mauceli E."/>
            <person name="Bouneau L."/>
            <person name="Fischer C."/>
            <person name="Ozouf-Costaz C."/>
            <person name="Bernot A."/>
            <person name="Nicaud S."/>
            <person name="Jaffe D."/>
            <person name="Fisher S."/>
            <person name="Lutfalla G."/>
            <person name="Dossat C."/>
            <person name="Segurens B."/>
            <person name="Dasilva C."/>
            <person name="Salanoubat M."/>
            <person name="Levy M."/>
            <person name="Boudet N."/>
            <person name="Castellano S."/>
            <person name="Anthouard V."/>
            <person name="Jubin C."/>
            <person name="Castelli V."/>
            <person name="Katinka M."/>
            <person name="Vacherie B."/>
            <person name="Biemont C."/>
            <person name="Skalli Z."/>
            <person name="Cattolico L."/>
            <person name="Poulain J."/>
            <person name="De Berardinis V."/>
            <person name="Cruaud C."/>
            <person name="Duprat S."/>
            <person name="Brottier P."/>
            <person name="Coutanceau J.-P."/>
            <person name="Gouzy J."/>
            <person name="Parra G."/>
            <person name="Lardier G."/>
            <person name="Chapple C."/>
            <person name="McKernan K.J."/>
            <person name="McEwan P."/>
            <person name="Bosak S."/>
            <person name="Kellis M."/>
            <person name="Volff J.-N."/>
            <person name="Guigo R."/>
            <person name="Zody M.C."/>
            <person name="Mesirov J."/>
            <person name="Lindblad-Toh K."/>
            <person name="Birren B."/>
            <person name="Nusbaum C."/>
            <person name="Kahn D."/>
            <person name="Robinson-Rechavi M."/>
            <person name="Laudet V."/>
            <person name="Schachter V."/>
            <person name="Quetier F."/>
            <person name="Saurin W."/>
            <person name="Scarpelli C."/>
            <person name="Wincker P."/>
            <person name="Lander E.S."/>
            <person name="Weissenbach J."/>
            <person name="Roest Crollius H."/>
        </authorList>
    </citation>
    <scope>NUCLEOTIDE SEQUENCE [LARGE SCALE GENOMIC DNA]</scope>
</reference>
<proteinExistence type="predicted"/>
<keyword evidence="6" id="KW-0695">RNA-directed DNA polymerase</keyword>
<evidence type="ECO:0000256" key="5">
    <source>
        <dbReference type="ARBA" id="ARBA00022801"/>
    </source>
</evidence>
<dbReference type="GO" id="GO:0003964">
    <property type="term" value="F:RNA-directed DNA polymerase activity"/>
    <property type="evidence" value="ECO:0007669"/>
    <property type="project" value="UniProtKB-KW"/>
</dbReference>
<name>H3DMD6_TETNG</name>
<accession>H3DMD6</accession>
<reference evidence="8" key="2">
    <citation type="submission" date="2025-08" db="UniProtKB">
        <authorList>
            <consortium name="Ensembl"/>
        </authorList>
    </citation>
    <scope>IDENTIFICATION</scope>
</reference>
<dbReference type="HOGENOM" id="CLU_1285986_0_0_1"/>
<evidence type="ECO:0000256" key="6">
    <source>
        <dbReference type="ARBA" id="ARBA00022918"/>
    </source>
</evidence>